<accession>A0A8R1YLN2</accession>
<reference evidence="5" key="1">
    <citation type="journal article" date="2008" name="Nat. Genet.">
        <title>The Pristionchus pacificus genome provides a unique perspective on nematode lifestyle and parasitism.</title>
        <authorList>
            <person name="Dieterich C."/>
            <person name="Clifton S.W."/>
            <person name="Schuster L.N."/>
            <person name="Chinwalla A."/>
            <person name="Delehaunty K."/>
            <person name="Dinkelacker I."/>
            <person name="Fulton L."/>
            <person name="Fulton R."/>
            <person name="Godfrey J."/>
            <person name="Minx P."/>
            <person name="Mitreva M."/>
            <person name="Roeseler W."/>
            <person name="Tian H."/>
            <person name="Witte H."/>
            <person name="Yang S.P."/>
            <person name="Wilson R.K."/>
            <person name="Sommer R.J."/>
        </authorList>
    </citation>
    <scope>NUCLEOTIDE SEQUENCE [LARGE SCALE GENOMIC DNA]</scope>
    <source>
        <strain evidence="5">PS312</strain>
    </source>
</reference>
<dbReference type="InterPro" id="IPR045071">
    <property type="entry name" value="BBP-like"/>
</dbReference>
<dbReference type="SMART" id="SM00360">
    <property type="entry name" value="RRM"/>
    <property type="match status" value="1"/>
</dbReference>
<keyword evidence="5" id="KW-1185">Reference proteome</keyword>
<organism evidence="4 5">
    <name type="scientific">Pristionchus pacificus</name>
    <name type="common">Parasitic nematode worm</name>
    <dbReference type="NCBI Taxonomy" id="54126"/>
    <lineage>
        <taxon>Eukaryota</taxon>
        <taxon>Metazoa</taxon>
        <taxon>Ecdysozoa</taxon>
        <taxon>Nematoda</taxon>
        <taxon>Chromadorea</taxon>
        <taxon>Rhabditida</taxon>
        <taxon>Rhabditina</taxon>
        <taxon>Diplogasteromorpha</taxon>
        <taxon>Diplogasteroidea</taxon>
        <taxon>Neodiplogasteridae</taxon>
        <taxon>Pristionchus</taxon>
    </lineage>
</organism>
<dbReference type="InterPro" id="IPR035979">
    <property type="entry name" value="RBD_domain_sf"/>
</dbReference>
<feature type="compositionally biased region" description="Low complexity" evidence="3">
    <location>
        <begin position="529"/>
        <end position="553"/>
    </location>
</feature>
<dbReference type="InterPro" id="IPR000504">
    <property type="entry name" value="RRM_dom"/>
</dbReference>
<dbReference type="PANTHER" id="PTHR11208:SF125">
    <property type="entry name" value="KH DOMAIN-CONTAINING RNA-BINDING PROTEIN QKI"/>
    <property type="match status" value="1"/>
</dbReference>
<dbReference type="GO" id="GO:0005634">
    <property type="term" value="C:nucleus"/>
    <property type="evidence" value="ECO:0000318"/>
    <property type="project" value="GO_Central"/>
</dbReference>
<dbReference type="GO" id="GO:0003729">
    <property type="term" value="F:mRNA binding"/>
    <property type="evidence" value="ECO:0000318"/>
    <property type="project" value="GO_Central"/>
</dbReference>
<dbReference type="CDD" id="cd00590">
    <property type="entry name" value="RRM_SF"/>
    <property type="match status" value="1"/>
</dbReference>
<dbReference type="InterPro" id="IPR032377">
    <property type="entry name" value="STAR_dimer"/>
</dbReference>
<name>A0A2A6C926_PRIPA</name>
<dbReference type="Gene3D" id="3.30.70.330">
    <property type="match status" value="1"/>
</dbReference>
<evidence type="ECO:0000313" key="5">
    <source>
        <dbReference type="Proteomes" id="UP000005239"/>
    </source>
</evidence>
<evidence type="ECO:0000313" key="4">
    <source>
        <dbReference type="EnsemblMetazoa" id="PPA26403.1"/>
    </source>
</evidence>
<dbReference type="EnsemblMetazoa" id="PPA26403.1">
    <property type="protein sequence ID" value="PPA26403.1"/>
    <property type="gene ID" value="WBGene00115957"/>
</dbReference>
<evidence type="ECO:0000256" key="2">
    <source>
        <dbReference type="ARBA" id="ARBA00022884"/>
    </source>
</evidence>
<keyword evidence="2" id="KW-0694">RNA-binding</keyword>
<dbReference type="Pfam" id="PF22675">
    <property type="entry name" value="KH-I_KHDC4-BBP"/>
    <property type="match status" value="1"/>
</dbReference>
<dbReference type="Pfam" id="PF16544">
    <property type="entry name" value="STAR_dimer"/>
    <property type="match status" value="1"/>
</dbReference>
<dbReference type="GO" id="GO:0048024">
    <property type="term" value="P:regulation of mRNA splicing, via spliceosome"/>
    <property type="evidence" value="ECO:0000318"/>
    <property type="project" value="GO_Central"/>
</dbReference>
<evidence type="ECO:0000256" key="3">
    <source>
        <dbReference type="SAM" id="MobiDB-lite"/>
    </source>
</evidence>
<dbReference type="PANTHER" id="PTHR11208">
    <property type="entry name" value="RNA-BINDING PROTEIN RELATED"/>
    <property type="match status" value="1"/>
</dbReference>
<dbReference type="Gene3D" id="3.30.1370.10">
    <property type="entry name" value="K Homology domain, type 1"/>
    <property type="match status" value="1"/>
</dbReference>
<dbReference type="PROSITE" id="PS50102">
    <property type="entry name" value="RRM"/>
    <property type="match status" value="1"/>
</dbReference>
<evidence type="ECO:0000256" key="1">
    <source>
        <dbReference type="ARBA" id="ARBA00022473"/>
    </source>
</evidence>
<gene>
    <name evidence="4" type="primary">WBGene00115957</name>
</gene>
<dbReference type="InterPro" id="IPR036612">
    <property type="entry name" value="KH_dom_type_1_sf"/>
</dbReference>
<proteinExistence type="predicted"/>
<dbReference type="AlphaFoldDB" id="A0A2A6C926"/>
<protein>
    <submittedName>
        <fullName evidence="4">K Homology domain containing protein</fullName>
    </submittedName>
</protein>
<dbReference type="InterPro" id="IPR002999">
    <property type="entry name" value="Tudor"/>
</dbReference>
<keyword evidence="1" id="KW-0217">Developmental protein</keyword>
<dbReference type="SMART" id="SM00322">
    <property type="entry name" value="KH"/>
    <property type="match status" value="1"/>
</dbReference>
<dbReference type="InterPro" id="IPR004087">
    <property type="entry name" value="KH_dom"/>
</dbReference>
<dbReference type="Pfam" id="PF00567">
    <property type="entry name" value="TUDOR"/>
    <property type="match status" value="1"/>
</dbReference>
<dbReference type="FunFam" id="1.20.5.4010:FF:000002">
    <property type="entry name" value="Held out wings, isoform D"/>
    <property type="match status" value="1"/>
</dbReference>
<dbReference type="InterPro" id="IPR012677">
    <property type="entry name" value="Nucleotide-bd_a/b_plait_sf"/>
</dbReference>
<accession>A0A2A6C926</accession>
<dbReference type="Proteomes" id="UP000005239">
    <property type="component" value="Unassembled WGS sequence"/>
</dbReference>
<dbReference type="SUPFAM" id="SSF54791">
    <property type="entry name" value="Eukaryotic type KH-domain (KH-domain type I)"/>
    <property type="match status" value="1"/>
</dbReference>
<dbReference type="Gene3D" id="1.20.5.4010">
    <property type="match status" value="1"/>
</dbReference>
<dbReference type="Pfam" id="PF00076">
    <property type="entry name" value="RRM_1"/>
    <property type="match status" value="1"/>
</dbReference>
<feature type="region of interest" description="Disordered" evidence="3">
    <location>
        <begin position="525"/>
        <end position="559"/>
    </location>
</feature>
<reference evidence="4" key="2">
    <citation type="submission" date="2022-06" db="UniProtKB">
        <authorList>
            <consortium name="EnsemblMetazoa"/>
        </authorList>
    </citation>
    <scope>IDENTIFICATION</scope>
    <source>
        <strain evidence="4">PS312</strain>
    </source>
</reference>
<dbReference type="InterPro" id="IPR055256">
    <property type="entry name" value="KH_1_KHDC4/BBP-like"/>
</dbReference>
<sequence>MTDSCFSPILRNVDPELDKKHQLEKQFAVKNIPAEFDEWKVFHAFREFGIVDDIRLPPVQQGSRFRYGFVTMCMYEDADKVRAATHDGLLKTIEGAVFKVENVNLNNMRNFDNKENVGRGGRGFGPTNNRFQHRAPFGNVKAANTCNPSKLESVKPVFAQTISAGRLPVLNGVDVVMVPRPSNYPAKPFTFFVKEKNKTKDNRFLQMTYRMCEVVKQPPLAPEVTKELTCAIVIYEQRPLRASLIRSSADEPTCMAYLVDEGKEIAFLPHAAWAMPSDIAIVPAMVCECAFAGTELVVGQEHSIPSLRIVLDQITMKARLHLHTVFLEGRVNMVTARSIFVHAAGNIEEADLVDGLVKKGIFSFNPSAVLPRMYARDEMLSMRMDFKELPLDETIARNFIELKASHHNSTVPTHRRASLSSSSSFTDTVSDLHTELLLSPFPRSTALTPSMLNKYYEELESARHLQRLQRASTSQLDARSAMGSSLGMSSGAASLLSARFSGGAESRRISAAAYAFPPSAYGGGGSGSMGTTATSSPRTSSCSLSLSSMSLSPSGGGVDRFGGSSLRGGDCESSLSGAGSGLQQSCCSSSSVAATAAANAMLGGTPHPPSPPMECTMEYLADLVKEKKQLEIFPQSFNHVERLVDEEINRVRLALFQCDFATDDLHLPEPEGEVVTITEKLYVPRREYPEYNFVGRILGPRGMTAKQLEQETGCKIMVRGKGSMRDKRKEEANRGKPNWEHLDDELHVLIQCEDTANRAVVKMQVAAEHAGRRILCNRLKPDIIHIEDYQTRSHSFIKYVSKIAGKRIIRFFNTVRTRFRLLKKHQSTPNKATSYLAIDAHDLKEEELLTVSSPLNEQFMPPTSSEVHTGFSTCQCYIETCLLGSLEQSRLLTMVPQSALRSSIYSVSPGGSPSPLNSSNLIHPLSFPSVSSSPGLDFSTVMNQSLLDSFISTYNLGSTTGLGGAASSIGGTSFNGATSSSPLSTVTSPTMTDPPGGAFGYGSAVNTSYPGNLLQSLPASLFESSSLL</sequence>
<dbReference type="PROSITE" id="PS50084">
    <property type="entry name" value="KH_TYPE_1"/>
    <property type="match status" value="1"/>
</dbReference>
<dbReference type="GO" id="GO:0005737">
    <property type="term" value="C:cytoplasm"/>
    <property type="evidence" value="ECO:0007669"/>
    <property type="project" value="UniProtKB-ARBA"/>
</dbReference>
<dbReference type="SUPFAM" id="SSF54928">
    <property type="entry name" value="RNA-binding domain, RBD"/>
    <property type="match status" value="1"/>
</dbReference>